<proteinExistence type="predicted"/>
<dbReference type="RefSeq" id="XP_014661755.1">
    <property type="nucleotide sequence ID" value="XM_014806269.1"/>
</dbReference>
<keyword evidence="1" id="KW-1185">Reference proteome</keyword>
<gene>
    <name evidence="2" type="primary">LOC106804884</name>
</gene>
<accession>A0ABM1DP84</accession>
<reference evidence="2" key="1">
    <citation type="submission" date="2025-08" db="UniProtKB">
        <authorList>
            <consortium name="RefSeq"/>
        </authorList>
    </citation>
    <scope>IDENTIFICATION</scope>
</reference>
<dbReference type="Proteomes" id="UP000695022">
    <property type="component" value="Unplaced"/>
</dbReference>
<evidence type="ECO:0000313" key="2">
    <source>
        <dbReference type="RefSeq" id="XP_014661755.1"/>
    </source>
</evidence>
<organism evidence="1 2">
    <name type="scientific">Priapulus caudatus</name>
    <name type="common">Priapulid worm</name>
    <dbReference type="NCBI Taxonomy" id="37621"/>
    <lineage>
        <taxon>Eukaryota</taxon>
        <taxon>Metazoa</taxon>
        <taxon>Ecdysozoa</taxon>
        <taxon>Scalidophora</taxon>
        <taxon>Priapulida</taxon>
        <taxon>Priapulimorpha</taxon>
        <taxon>Priapulimorphida</taxon>
        <taxon>Priapulidae</taxon>
        <taxon>Priapulus</taxon>
    </lineage>
</organism>
<evidence type="ECO:0000313" key="1">
    <source>
        <dbReference type="Proteomes" id="UP000695022"/>
    </source>
</evidence>
<name>A0ABM1DP84_PRICU</name>
<dbReference type="GeneID" id="106804884"/>
<protein>
    <submittedName>
        <fullName evidence="2">Uncharacterized protein LOC106804884</fullName>
    </submittedName>
</protein>
<sequence length="200" mass="22113">MYPYINPNATRSPGLHAEDVARVRKLYPFPLCEVYGADDATVQRLFRFLSSRRRAEPLLHSATPRRTAATAAPPHGNARPMFGGGFAFPPVPRRNSSLLRGTQASRTMLMQHTSNGGVVRDAATVLLREDAPHLGRADEGEPRGSSVDWNGGRLRTEARALREEDRVLSGEVGRRTRGETVSLRPEKTFFSFLFGAGEKK</sequence>